<evidence type="ECO:0000256" key="7">
    <source>
        <dbReference type="ARBA" id="ARBA00022989"/>
    </source>
</evidence>
<comment type="subcellular location">
    <subcellularLocation>
        <location evidence="1">Cell inner membrane</location>
        <topology evidence="1">Multi-pass membrane protein</topology>
    </subcellularLocation>
    <subcellularLocation>
        <location evidence="9">Cell membrane</location>
        <topology evidence="9">Multi-pass membrane protein</topology>
    </subcellularLocation>
</comment>
<feature type="transmembrane region" description="Helical" evidence="9">
    <location>
        <begin position="36"/>
        <end position="58"/>
    </location>
</feature>
<evidence type="ECO:0000256" key="8">
    <source>
        <dbReference type="ARBA" id="ARBA00023136"/>
    </source>
</evidence>
<dbReference type="EMBL" id="DSRU01000290">
    <property type="protein sequence ID" value="HFN00077.1"/>
    <property type="molecule type" value="Genomic_DNA"/>
</dbReference>
<keyword evidence="3 9" id="KW-0813">Transport</keyword>
<evidence type="ECO:0000256" key="5">
    <source>
        <dbReference type="ARBA" id="ARBA00022519"/>
    </source>
</evidence>
<dbReference type="InterPro" id="IPR047817">
    <property type="entry name" value="ABC2_TM_bact-type"/>
</dbReference>
<keyword evidence="4 9" id="KW-1003">Cell membrane</keyword>
<feature type="transmembrane region" description="Helical" evidence="9">
    <location>
        <begin position="142"/>
        <end position="166"/>
    </location>
</feature>
<evidence type="ECO:0000256" key="3">
    <source>
        <dbReference type="ARBA" id="ARBA00022448"/>
    </source>
</evidence>
<feature type="transmembrane region" description="Helical" evidence="9">
    <location>
        <begin position="110"/>
        <end position="136"/>
    </location>
</feature>
<evidence type="ECO:0000256" key="6">
    <source>
        <dbReference type="ARBA" id="ARBA00022692"/>
    </source>
</evidence>
<comment type="caution">
    <text evidence="11">The sequence shown here is derived from an EMBL/GenBank/DDBJ whole genome shotgun (WGS) entry which is preliminary data.</text>
</comment>
<sequence length="263" mass="30482">MKQSLLFRNLYRYRRYIFYNAWNELHLRYAGTGMGIFWNLIHPLCEIVIYTIVFSLLISRGETQQYSYALYLTSGLLPWRTFVDAIAQGGDAFSQNATYLKRLAIPPEIFVAKITITSLLLLFIYLVFLLPLSALFGGKLGLGMLLLPLLAFLLQGLGFGMELALANLQTLFPDIRQILQFLIPLWSWTMPIFYPDTIIPISVQPFLYLNPPYAFIKSIRYIILENRIPDLQSWFAMTAWILFFLWLGISINENLQDDVRDVV</sequence>
<evidence type="ECO:0000256" key="4">
    <source>
        <dbReference type="ARBA" id="ARBA00022475"/>
    </source>
</evidence>
<name>A0A7C3PKF8_9CYAN</name>
<evidence type="ECO:0000259" key="10">
    <source>
        <dbReference type="PROSITE" id="PS51012"/>
    </source>
</evidence>
<dbReference type="PANTHER" id="PTHR30413">
    <property type="entry name" value="INNER MEMBRANE TRANSPORT PERMEASE"/>
    <property type="match status" value="1"/>
</dbReference>
<keyword evidence="7 9" id="KW-1133">Transmembrane helix</keyword>
<dbReference type="GO" id="GO:0140359">
    <property type="term" value="F:ABC-type transporter activity"/>
    <property type="evidence" value="ECO:0007669"/>
    <property type="project" value="InterPro"/>
</dbReference>
<evidence type="ECO:0000256" key="2">
    <source>
        <dbReference type="ARBA" id="ARBA00007783"/>
    </source>
</evidence>
<accession>A0A7C3PKF8</accession>
<evidence type="ECO:0000256" key="1">
    <source>
        <dbReference type="ARBA" id="ARBA00004429"/>
    </source>
</evidence>
<evidence type="ECO:0000256" key="9">
    <source>
        <dbReference type="RuleBase" id="RU361157"/>
    </source>
</evidence>
<keyword evidence="6 9" id="KW-0812">Transmembrane</keyword>
<dbReference type="GO" id="GO:0005886">
    <property type="term" value="C:plasma membrane"/>
    <property type="evidence" value="ECO:0007669"/>
    <property type="project" value="UniProtKB-SubCell"/>
</dbReference>
<keyword evidence="5" id="KW-0997">Cell inner membrane</keyword>
<reference evidence="11" key="1">
    <citation type="journal article" date="2020" name="mSystems">
        <title>Genome- and Community-Level Interaction Insights into Carbon Utilization and Element Cycling Functions of Hydrothermarchaeota in Hydrothermal Sediment.</title>
        <authorList>
            <person name="Zhou Z."/>
            <person name="Liu Y."/>
            <person name="Xu W."/>
            <person name="Pan J."/>
            <person name="Luo Z.H."/>
            <person name="Li M."/>
        </authorList>
    </citation>
    <scope>NUCLEOTIDE SEQUENCE [LARGE SCALE GENOMIC DNA]</scope>
    <source>
        <strain evidence="11">SpSt-418</strain>
    </source>
</reference>
<comment type="similarity">
    <text evidence="2 9">Belongs to the ABC-2 integral membrane protein family.</text>
</comment>
<dbReference type="PANTHER" id="PTHR30413:SF8">
    <property type="entry name" value="TRANSPORT PERMEASE PROTEIN"/>
    <property type="match status" value="1"/>
</dbReference>
<gene>
    <name evidence="11" type="ORF">ENR64_20430</name>
</gene>
<protein>
    <recommendedName>
        <fullName evidence="9">Transport permease protein</fullName>
    </recommendedName>
</protein>
<comment type="caution">
    <text evidence="9">Lacks conserved residue(s) required for the propagation of feature annotation.</text>
</comment>
<organism evidence="11">
    <name type="scientific">Oscillatoriales cyanobacterium SpSt-418</name>
    <dbReference type="NCBI Taxonomy" id="2282169"/>
    <lineage>
        <taxon>Bacteria</taxon>
        <taxon>Bacillati</taxon>
        <taxon>Cyanobacteriota</taxon>
        <taxon>Cyanophyceae</taxon>
        <taxon>Oscillatoriophycideae</taxon>
        <taxon>Oscillatoriales</taxon>
    </lineage>
</organism>
<feature type="transmembrane region" description="Helical" evidence="9">
    <location>
        <begin position="231"/>
        <end position="251"/>
    </location>
</feature>
<dbReference type="PROSITE" id="PS51012">
    <property type="entry name" value="ABC_TM2"/>
    <property type="match status" value="1"/>
</dbReference>
<dbReference type="AlphaFoldDB" id="A0A7C3PKF8"/>
<keyword evidence="8 9" id="KW-0472">Membrane</keyword>
<feature type="domain" description="ABC transmembrane type-2" evidence="10">
    <location>
        <begin position="34"/>
        <end position="255"/>
    </location>
</feature>
<dbReference type="GO" id="GO:0015920">
    <property type="term" value="P:lipopolysaccharide transport"/>
    <property type="evidence" value="ECO:0007669"/>
    <property type="project" value="TreeGrafter"/>
</dbReference>
<evidence type="ECO:0000313" key="11">
    <source>
        <dbReference type="EMBL" id="HFN00077.1"/>
    </source>
</evidence>
<proteinExistence type="inferred from homology"/>
<dbReference type="InterPro" id="IPR013525">
    <property type="entry name" value="ABC2_TM"/>
</dbReference>
<dbReference type="Pfam" id="PF01061">
    <property type="entry name" value="ABC2_membrane"/>
    <property type="match status" value="1"/>
</dbReference>
<feature type="transmembrane region" description="Helical" evidence="9">
    <location>
        <begin position="178"/>
        <end position="194"/>
    </location>
</feature>